<dbReference type="FunFam" id="1.10.510.10:FF:000611">
    <property type="entry name" value="CMGC family protein kinase"/>
    <property type="match status" value="1"/>
</dbReference>
<protein>
    <recommendedName>
        <fullName evidence="5">Cyclin-dependent kinase 2 homolog</fullName>
    </recommendedName>
    <alternativeName>
        <fullName evidence="6">Cell division control protein 2 homolog</fullName>
    </alternativeName>
    <alternativeName>
        <fullName evidence="7">cdc2-related kinase 2</fullName>
    </alternativeName>
</protein>
<comment type="similarity">
    <text evidence="1">Belongs to the protein kinase superfamily. CMGC Ser/Thr protein kinase family. CDC2/CDKX subfamily.</text>
</comment>
<comment type="subunit">
    <text evidence="4">May form a complex composed of at least the catalytic subunit CRK2 and a cyclin.</text>
</comment>
<organism evidence="10 11">
    <name type="scientific">Effrenium voratum</name>
    <dbReference type="NCBI Taxonomy" id="2562239"/>
    <lineage>
        <taxon>Eukaryota</taxon>
        <taxon>Sar</taxon>
        <taxon>Alveolata</taxon>
        <taxon>Dinophyceae</taxon>
        <taxon>Suessiales</taxon>
        <taxon>Symbiodiniaceae</taxon>
        <taxon>Effrenium</taxon>
    </lineage>
</organism>
<dbReference type="EMBL" id="CAUJNA010001156">
    <property type="protein sequence ID" value="CAJ1384812.1"/>
    <property type="molecule type" value="Genomic_DNA"/>
</dbReference>
<dbReference type="AlphaFoldDB" id="A0AA36MUZ0"/>
<dbReference type="InterPro" id="IPR011009">
    <property type="entry name" value="Kinase-like_dom_sf"/>
</dbReference>
<dbReference type="GO" id="GO:0005524">
    <property type="term" value="F:ATP binding"/>
    <property type="evidence" value="ECO:0007669"/>
    <property type="project" value="UniProtKB-UniRule"/>
</dbReference>
<keyword evidence="11" id="KW-1185">Reference proteome</keyword>
<evidence type="ECO:0000256" key="7">
    <source>
        <dbReference type="ARBA" id="ARBA00042858"/>
    </source>
</evidence>
<dbReference type="PANTHER" id="PTHR24056">
    <property type="entry name" value="CELL DIVISION PROTEIN KINASE"/>
    <property type="match status" value="1"/>
</dbReference>
<dbReference type="InterPro" id="IPR050108">
    <property type="entry name" value="CDK"/>
</dbReference>
<dbReference type="InterPro" id="IPR008271">
    <property type="entry name" value="Ser/Thr_kinase_AS"/>
</dbReference>
<evidence type="ECO:0000256" key="8">
    <source>
        <dbReference type="PROSITE-ProRule" id="PRU10141"/>
    </source>
</evidence>
<dbReference type="PROSITE" id="PS00108">
    <property type="entry name" value="PROTEIN_KINASE_ST"/>
    <property type="match status" value="1"/>
</dbReference>
<evidence type="ECO:0000256" key="1">
    <source>
        <dbReference type="ARBA" id="ARBA00006485"/>
    </source>
</evidence>
<evidence type="ECO:0000256" key="3">
    <source>
        <dbReference type="ARBA" id="ARBA00022840"/>
    </source>
</evidence>
<sequence>MLDVNDDFDQLERRFEQQYEVTEPKVLGEGTYGKVYKAVRRQNGQVVAIKRIKLNPDDDEGIPSTALREVAVLKELDSEFVVKLFEVFCSPNKLVLVFELMENDLRKYMKSVKGVLQPRDIKSLCWQLVKGLEVCHARRIIHRDIKPQNLLIDHHLRLKLADFGLARAFVVPVPKYTHEVVTVWYRAPEILLGSSIYSIGVDMWAVGCVFAEMATGSPLFAGDSEIDTIFKIFQKLGTPTDDVWPDIRELPNFKPNFPSWRPKGWQNIRNTKTQVGENGIDLLEKFMAYDPKQRWPSPEPCGFEQSGVPLVAREMRNAVKHRFEGRRAMGLQPKLAESMQATTVARIDKGDMLLLCNPARRGRSGESESTASPRDEPLLWNPLLLDAHELLPGHNIELSWDPIGLRVLQHDCEESATEPGLDFLGKPPGLEECAEGPDFMQDFWSRSTTAGTTDSCNDPVANDILASEIASVLYMMQTGKRTAPWVADSVKQRTRLQVRGSPFWPSPGNLFTFGPGQAHFCTWCGSARMLNLIAAFGRELSWGTSFAIAIDDRVPAFCVAWWTEAFEGAAVCLLHPSLIHFFLWDQVLVGPGAHILSQSLAVRLRMMIAPS</sequence>
<dbReference type="Pfam" id="PF00069">
    <property type="entry name" value="Pkinase"/>
    <property type="match status" value="1"/>
</dbReference>
<reference evidence="10" key="1">
    <citation type="submission" date="2023-08" db="EMBL/GenBank/DDBJ databases">
        <authorList>
            <person name="Chen Y."/>
            <person name="Shah S."/>
            <person name="Dougan E. K."/>
            <person name="Thang M."/>
            <person name="Chan C."/>
        </authorList>
    </citation>
    <scope>NUCLEOTIDE SEQUENCE</scope>
</reference>
<dbReference type="SUPFAM" id="SSF56112">
    <property type="entry name" value="Protein kinase-like (PK-like)"/>
    <property type="match status" value="1"/>
</dbReference>
<dbReference type="PROSITE" id="PS50011">
    <property type="entry name" value="PROTEIN_KINASE_DOM"/>
    <property type="match status" value="1"/>
</dbReference>
<dbReference type="SMART" id="SM00220">
    <property type="entry name" value="S_TKc"/>
    <property type="match status" value="1"/>
</dbReference>
<evidence type="ECO:0000256" key="4">
    <source>
        <dbReference type="ARBA" id="ARBA00038543"/>
    </source>
</evidence>
<dbReference type="GO" id="GO:0005634">
    <property type="term" value="C:nucleus"/>
    <property type="evidence" value="ECO:0007669"/>
    <property type="project" value="TreeGrafter"/>
</dbReference>
<dbReference type="InterPro" id="IPR017441">
    <property type="entry name" value="Protein_kinase_ATP_BS"/>
</dbReference>
<evidence type="ECO:0000313" key="10">
    <source>
        <dbReference type="EMBL" id="CAJ1384812.1"/>
    </source>
</evidence>
<name>A0AA36MUZ0_9DINO</name>
<dbReference type="Gene3D" id="1.10.510.10">
    <property type="entry name" value="Transferase(Phosphotransferase) domain 1"/>
    <property type="match status" value="1"/>
</dbReference>
<dbReference type="InterPro" id="IPR000719">
    <property type="entry name" value="Prot_kinase_dom"/>
</dbReference>
<evidence type="ECO:0000256" key="6">
    <source>
        <dbReference type="ARBA" id="ARBA00041902"/>
    </source>
</evidence>
<evidence type="ECO:0000256" key="5">
    <source>
        <dbReference type="ARBA" id="ARBA00039612"/>
    </source>
</evidence>
<keyword evidence="2 8" id="KW-0547">Nucleotide-binding</keyword>
<keyword evidence="3 8" id="KW-0067">ATP-binding</keyword>
<comment type="caution">
    <text evidence="10">The sequence shown here is derived from an EMBL/GenBank/DDBJ whole genome shotgun (WGS) entry which is preliminary data.</text>
</comment>
<evidence type="ECO:0000256" key="2">
    <source>
        <dbReference type="ARBA" id="ARBA00022741"/>
    </source>
</evidence>
<dbReference type="PROSITE" id="PS00107">
    <property type="entry name" value="PROTEIN_KINASE_ATP"/>
    <property type="match status" value="1"/>
</dbReference>
<gene>
    <name evidence="10" type="ORF">EVOR1521_LOCUS11588</name>
</gene>
<evidence type="ECO:0000313" key="11">
    <source>
        <dbReference type="Proteomes" id="UP001178507"/>
    </source>
</evidence>
<dbReference type="GO" id="GO:0004674">
    <property type="term" value="F:protein serine/threonine kinase activity"/>
    <property type="evidence" value="ECO:0007669"/>
    <property type="project" value="TreeGrafter"/>
</dbReference>
<dbReference type="CDD" id="cd07829">
    <property type="entry name" value="STKc_CDK_like"/>
    <property type="match status" value="1"/>
</dbReference>
<accession>A0AA36MUZ0</accession>
<proteinExistence type="inferred from homology"/>
<feature type="binding site" evidence="8">
    <location>
        <position position="50"/>
    </location>
    <ligand>
        <name>ATP</name>
        <dbReference type="ChEBI" id="CHEBI:30616"/>
    </ligand>
</feature>
<dbReference type="Gene3D" id="3.30.200.20">
    <property type="entry name" value="Phosphorylase Kinase, domain 1"/>
    <property type="match status" value="1"/>
</dbReference>
<feature type="domain" description="Protein kinase" evidence="9">
    <location>
        <begin position="21"/>
        <end position="311"/>
    </location>
</feature>
<evidence type="ECO:0000259" key="9">
    <source>
        <dbReference type="PROSITE" id="PS50011"/>
    </source>
</evidence>
<dbReference type="Proteomes" id="UP001178507">
    <property type="component" value="Unassembled WGS sequence"/>
</dbReference>